<dbReference type="InterPro" id="IPR011009">
    <property type="entry name" value="Kinase-like_dom_sf"/>
</dbReference>
<keyword evidence="5" id="KW-0802">TPR repeat</keyword>
<feature type="domain" description="Protein kinase" evidence="7">
    <location>
        <begin position="14"/>
        <end position="263"/>
    </location>
</feature>
<evidence type="ECO:0000313" key="9">
    <source>
        <dbReference type="Proteomes" id="UP000194841"/>
    </source>
</evidence>
<sequence length="834" mass="94906">MIDGLAEFLATKGYTISEPIGKGGMGEVYLGHDPRLNRPIAIKICSLSDHPNSHLEAQNLAALNHPNIVQVYDVLVHSGHTLIIMELVEGPTLKQHLKTTVLTEKQKLNIVTQICQALAHAHQRGVFHCDLKSSNVIVNQDNDVKLVDFGISISEHNPQPRSINYGSVLTASPEHLNGQALDQHSDLFCLGLLAFDMFYQRHPFVSKQSSLVDNMFKHPKLDAQSLLPLLPEALAQLLNQLVEVDKNQRPENSEDVLTRLRFIEQHYDMATDDTLAITKVLPAANQSKSMFKLFAAVLSLMLVSATLGYWLITPKEKETVLLLPSTALNTVKTNFTLTIDDALSQYFIQNDQFKLLPETDARLIDQMTAKSHSEQLAIAGKELGASVIIRPTIRCEKIFCQVKLQSYRAPSWYVHNEKSGRLNVENYTHLYTFSQTLLEQITGGHDISTQLNDGDEQNYQQYLSIKQAFLNGDLNNTSDKNSLDQLYTLLKQNNKIYSAYSLYRELALNTYHIDKNPEHLTQMEALLASSPSQYKQSESYHLDLFSLYQAQQEWEKARNVIELLKPKNPSHYYSLLGRWHYAQNQFKETKQYYLKSLELTPNLALRKSLAYLYYIESDFEQALNETLRIVNALPDDLFANQLLADIYMGQGEYKKSIQHYLSFIDSSQTPIDYSNLSLALWLDQQPEKALYYAQKALELATENTGIILNYADLLNVNAKTQQAHDYYQQIINKVLAKPSAQELLEKAQAYSQVGDHMNALKTLSSVVVNNENKQFYFYTATLVNTQAKQFESALVSFEESLQAGYPIEWFQFPWYQPLCKFTIFSNKAGSFCLQ</sequence>
<dbReference type="Pfam" id="PF00069">
    <property type="entry name" value="Pkinase"/>
    <property type="match status" value="1"/>
</dbReference>
<accession>A0A244CTY8</accession>
<evidence type="ECO:0000313" key="8">
    <source>
        <dbReference type="EMBL" id="OUL59092.1"/>
    </source>
</evidence>
<comment type="caution">
    <text evidence="8">The sequence shown here is derived from an EMBL/GenBank/DDBJ whole genome shotgun (WGS) entry which is preliminary data.</text>
</comment>
<dbReference type="CDD" id="cd14014">
    <property type="entry name" value="STKc_PknB_like"/>
    <property type="match status" value="1"/>
</dbReference>
<dbReference type="SUPFAM" id="SSF81901">
    <property type="entry name" value="HCP-like"/>
    <property type="match status" value="1"/>
</dbReference>
<dbReference type="Gene3D" id="1.25.40.10">
    <property type="entry name" value="Tetratricopeptide repeat domain"/>
    <property type="match status" value="1"/>
</dbReference>
<name>A0A244CTY8_PSEDV</name>
<dbReference type="GO" id="GO:0005524">
    <property type="term" value="F:ATP binding"/>
    <property type="evidence" value="ECO:0007669"/>
    <property type="project" value="UniProtKB-UniRule"/>
</dbReference>
<dbReference type="InterPro" id="IPR008271">
    <property type="entry name" value="Ser/Thr_kinase_AS"/>
</dbReference>
<evidence type="ECO:0000256" key="4">
    <source>
        <dbReference type="ARBA" id="ARBA00022840"/>
    </source>
</evidence>
<dbReference type="EMBL" id="MWPV01000001">
    <property type="protein sequence ID" value="OUL59092.1"/>
    <property type="molecule type" value="Genomic_DNA"/>
</dbReference>
<keyword evidence="9" id="KW-1185">Reference proteome</keyword>
<evidence type="ECO:0000256" key="5">
    <source>
        <dbReference type="PROSITE-ProRule" id="PRU00339"/>
    </source>
</evidence>
<organism evidence="8 9">
    <name type="scientific">Pseudoalteromonas ulvae</name>
    <dbReference type="NCBI Taxonomy" id="107327"/>
    <lineage>
        <taxon>Bacteria</taxon>
        <taxon>Pseudomonadati</taxon>
        <taxon>Pseudomonadota</taxon>
        <taxon>Gammaproteobacteria</taxon>
        <taxon>Alteromonadales</taxon>
        <taxon>Pseudoalteromonadaceae</taxon>
        <taxon>Pseudoalteromonas</taxon>
    </lineage>
</organism>
<proteinExistence type="predicted"/>
<dbReference type="PANTHER" id="PTHR43289">
    <property type="entry name" value="MITOGEN-ACTIVATED PROTEIN KINASE KINASE KINASE 20-RELATED"/>
    <property type="match status" value="1"/>
</dbReference>
<gene>
    <name evidence="8" type="ORF">B1199_02090</name>
</gene>
<dbReference type="PANTHER" id="PTHR43289:SF30">
    <property type="entry name" value="NON-SPECIFIC SERINE_THREONINE PROTEIN KINASE"/>
    <property type="match status" value="1"/>
</dbReference>
<dbReference type="InterPro" id="IPR017441">
    <property type="entry name" value="Protein_kinase_ATP_BS"/>
</dbReference>
<dbReference type="OrthoDB" id="9801841at2"/>
<keyword evidence="4 6" id="KW-0067">ATP-binding</keyword>
<evidence type="ECO:0000256" key="2">
    <source>
        <dbReference type="ARBA" id="ARBA00022741"/>
    </source>
</evidence>
<keyword evidence="3" id="KW-0418">Kinase</keyword>
<dbReference type="RefSeq" id="WP_086742486.1">
    <property type="nucleotide sequence ID" value="NZ_MWPV01000001.1"/>
</dbReference>
<evidence type="ECO:0000259" key="7">
    <source>
        <dbReference type="PROSITE" id="PS50011"/>
    </source>
</evidence>
<evidence type="ECO:0000256" key="1">
    <source>
        <dbReference type="ARBA" id="ARBA00022679"/>
    </source>
</evidence>
<dbReference type="PROSITE" id="PS50011">
    <property type="entry name" value="PROTEIN_KINASE_DOM"/>
    <property type="match status" value="1"/>
</dbReference>
<keyword evidence="1" id="KW-0808">Transferase</keyword>
<evidence type="ECO:0000256" key="6">
    <source>
        <dbReference type="PROSITE-ProRule" id="PRU10141"/>
    </source>
</evidence>
<dbReference type="InterPro" id="IPR019734">
    <property type="entry name" value="TPR_rpt"/>
</dbReference>
<dbReference type="Proteomes" id="UP000194841">
    <property type="component" value="Unassembled WGS sequence"/>
</dbReference>
<dbReference type="SMART" id="SM00028">
    <property type="entry name" value="TPR"/>
    <property type="match status" value="3"/>
</dbReference>
<keyword evidence="2 6" id="KW-0547">Nucleotide-binding</keyword>
<feature type="repeat" description="TPR" evidence="5">
    <location>
        <begin position="570"/>
        <end position="603"/>
    </location>
</feature>
<evidence type="ECO:0000256" key="3">
    <source>
        <dbReference type="ARBA" id="ARBA00022777"/>
    </source>
</evidence>
<feature type="binding site" evidence="6">
    <location>
        <position position="43"/>
    </location>
    <ligand>
        <name>ATP</name>
        <dbReference type="ChEBI" id="CHEBI:30616"/>
    </ligand>
</feature>
<dbReference type="SMART" id="SM00220">
    <property type="entry name" value="S_TKc"/>
    <property type="match status" value="1"/>
</dbReference>
<dbReference type="InterPro" id="IPR000719">
    <property type="entry name" value="Prot_kinase_dom"/>
</dbReference>
<dbReference type="PROSITE" id="PS00107">
    <property type="entry name" value="PROTEIN_KINASE_ATP"/>
    <property type="match status" value="1"/>
</dbReference>
<dbReference type="PROSITE" id="PS50005">
    <property type="entry name" value="TPR"/>
    <property type="match status" value="1"/>
</dbReference>
<dbReference type="SUPFAM" id="SSF56112">
    <property type="entry name" value="Protein kinase-like (PK-like)"/>
    <property type="match status" value="1"/>
</dbReference>
<protein>
    <recommendedName>
        <fullName evidence="7">Protein kinase domain-containing protein</fullName>
    </recommendedName>
</protein>
<dbReference type="Gene3D" id="1.10.510.10">
    <property type="entry name" value="Transferase(Phosphotransferase) domain 1"/>
    <property type="match status" value="1"/>
</dbReference>
<reference evidence="8 9" key="1">
    <citation type="submission" date="2017-02" db="EMBL/GenBank/DDBJ databases">
        <title>Pseudoalteromonas ulvae TC14 Genome.</title>
        <authorList>
            <person name="Molmeret M."/>
        </authorList>
    </citation>
    <scope>NUCLEOTIDE SEQUENCE [LARGE SCALE GENOMIC DNA]</scope>
    <source>
        <strain evidence="8">TC14</strain>
    </source>
</reference>
<dbReference type="PROSITE" id="PS00108">
    <property type="entry name" value="PROTEIN_KINASE_ST"/>
    <property type="match status" value="1"/>
</dbReference>
<dbReference type="GO" id="GO:0004674">
    <property type="term" value="F:protein serine/threonine kinase activity"/>
    <property type="evidence" value="ECO:0007669"/>
    <property type="project" value="TreeGrafter"/>
</dbReference>
<dbReference type="InterPro" id="IPR011990">
    <property type="entry name" value="TPR-like_helical_dom_sf"/>
</dbReference>
<dbReference type="AlphaFoldDB" id="A0A244CTY8"/>